<evidence type="ECO:0000256" key="4">
    <source>
        <dbReference type="ARBA" id="ARBA00022475"/>
    </source>
</evidence>
<evidence type="ECO:0000256" key="5">
    <source>
        <dbReference type="ARBA" id="ARBA00022679"/>
    </source>
</evidence>
<comment type="subcellular location">
    <subcellularLocation>
        <location evidence="1">Cell membrane</location>
        <topology evidence="1">Multi-pass membrane protein</topology>
    </subcellularLocation>
</comment>
<evidence type="ECO:0000313" key="15">
    <source>
        <dbReference type="EMBL" id="ASK78214.1"/>
    </source>
</evidence>
<dbReference type="RefSeq" id="WP_089073123.1">
    <property type="nucleotide sequence ID" value="NZ_CP022355.1"/>
</dbReference>
<dbReference type="GO" id="GO:0008495">
    <property type="term" value="F:protoheme IX farnesyltransferase activity"/>
    <property type="evidence" value="ECO:0007669"/>
    <property type="project" value="UniProtKB-EC"/>
</dbReference>
<accession>A0A220VCV2</accession>
<dbReference type="InterPro" id="IPR030470">
    <property type="entry name" value="UbiA_prenylTrfase_CS"/>
</dbReference>
<keyword evidence="9 14" id="KW-0472">Membrane</keyword>
<dbReference type="Pfam" id="PF01040">
    <property type="entry name" value="UbiA"/>
    <property type="match status" value="1"/>
</dbReference>
<dbReference type="InterPro" id="IPR000537">
    <property type="entry name" value="UbiA_prenyltransferase"/>
</dbReference>
<keyword evidence="6 14" id="KW-0812">Transmembrane</keyword>
<keyword evidence="7 14" id="KW-1133">Transmembrane helix</keyword>
<feature type="transmembrane region" description="Helical" evidence="14">
    <location>
        <begin position="55"/>
        <end position="76"/>
    </location>
</feature>
<dbReference type="AlphaFoldDB" id="A0A220VCV2"/>
<evidence type="ECO:0000256" key="11">
    <source>
        <dbReference type="ARBA" id="ARBA00040810"/>
    </source>
</evidence>
<feature type="transmembrane region" description="Helical" evidence="14">
    <location>
        <begin position="122"/>
        <end position="139"/>
    </location>
</feature>
<keyword evidence="5" id="KW-0808">Transferase</keyword>
<dbReference type="PANTHER" id="PTHR43448:SF7">
    <property type="entry name" value="4-HYDROXYBENZOATE SOLANESYLTRANSFERASE"/>
    <property type="match status" value="1"/>
</dbReference>
<feature type="transmembrane region" description="Helical" evidence="14">
    <location>
        <begin position="97"/>
        <end position="116"/>
    </location>
</feature>
<evidence type="ECO:0000256" key="3">
    <source>
        <dbReference type="ARBA" id="ARBA00012292"/>
    </source>
</evidence>
<evidence type="ECO:0000256" key="7">
    <source>
        <dbReference type="ARBA" id="ARBA00022989"/>
    </source>
</evidence>
<evidence type="ECO:0000256" key="8">
    <source>
        <dbReference type="ARBA" id="ARBA00023133"/>
    </source>
</evidence>
<dbReference type="Proteomes" id="UP000242175">
    <property type="component" value="Chromosome large"/>
</dbReference>
<organism evidence="15 16">
    <name type="scientific">Paraphotobacterium marinum</name>
    <dbReference type="NCBI Taxonomy" id="1755811"/>
    <lineage>
        <taxon>Bacteria</taxon>
        <taxon>Pseudomonadati</taxon>
        <taxon>Pseudomonadota</taxon>
        <taxon>Gammaproteobacteria</taxon>
        <taxon>Vibrionales</taxon>
        <taxon>Vibrionaceae</taxon>
        <taxon>Paraphotobacterium</taxon>
    </lineage>
</organism>
<evidence type="ECO:0000313" key="16">
    <source>
        <dbReference type="Proteomes" id="UP000242175"/>
    </source>
</evidence>
<dbReference type="EC" id="2.5.1.141" evidence="3"/>
<evidence type="ECO:0000256" key="14">
    <source>
        <dbReference type="SAM" id="Phobius"/>
    </source>
</evidence>
<gene>
    <name evidence="15" type="ORF">CF386_03790</name>
</gene>
<name>A0A220VCV2_9GAMM</name>
<dbReference type="Gene3D" id="1.10.357.140">
    <property type="entry name" value="UbiA prenyltransferase"/>
    <property type="match status" value="1"/>
</dbReference>
<evidence type="ECO:0000256" key="6">
    <source>
        <dbReference type="ARBA" id="ARBA00022692"/>
    </source>
</evidence>
<evidence type="ECO:0000256" key="12">
    <source>
        <dbReference type="ARBA" id="ARBA00042475"/>
    </source>
</evidence>
<dbReference type="InterPro" id="IPR044878">
    <property type="entry name" value="UbiA_sf"/>
</dbReference>
<evidence type="ECO:0000256" key="1">
    <source>
        <dbReference type="ARBA" id="ARBA00004651"/>
    </source>
</evidence>
<keyword evidence="8" id="KW-0350">Heme biosynthesis</keyword>
<feature type="transmembrane region" description="Helical" evidence="14">
    <location>
        <begin position="29"/>
        <end position="49"/>
    </location>
</feature>
<dbReference type="OrthoDB" id="9814417at2"/>
<evidence type="ECO:0000256" key="13">
    <source>
        <dbReference type="ARBA" id="ARBA00047690"/>
    </source>
</evidence>
<dbReference type="GO" id="GO:0005886">
    <property type="term" value="C:plasma membrane"/>
    <property type="evidence" value="ECO:0007669"/>
    <property type="project" value="UniProtKB-SubCell"/>
</dbReference>
<reference evidence="15 16" key="1">
    <citation type="journal article" date="2016" name="Int. J. Syst. Evol. Microbiol.">
        <title>Paraphotobacterium marinum gen. nov., sp. nov., a member of the family Vibrionaceae, isolated from surface seawater.</title>
        <authorList>
            <person name="Huang Z."/>
            <person name="Dong C."/>
            <person name="Shao Z."/>
        </authorList>
    </citation>
    <scope>NUCLEOTIDE SEQUENCE [LARGE SCALE GENOMIC DNA]</scope>
    <source>
        <strain evidence="15 16">NSCS20N07D</strain>
    </source>
</reference>
<proteinExistence type="predicted"/>
<dbReference type="InterPro" id="IPR006369">
    <property type="entry name" value="Protohaem_IX_farnesylTrfase"/>
</dbReference>
<dbReference type="EMBL" id="CP022355">
    <property type="protein sequence ID" value="ASK78214.1"/>
    <property type="molecule type" value="Genomic_DNA"/>
</dbReference>
<keyword evidence="16" id="KW-1185">Reference proteome</keyword>
<dbReference type="CDD" id="cd13957">
    <property type="entry name" value="PT_UbiA_Cox10"/>
    <property type="match status" value="1"/>
</dbReference>
<protein>
    <recommendedName>
        <fullName evidence="11">Protoheme IX farnesyltransferase</fullName>
        <ecNumber evidence="3">2.5.1.141</ecNumber>
    </recommendedName>
    <alternativeName>
        <fullName evidence="12">Heme B farnesyltransferase</fullName>
    </alternativeName>
    <alternativeName>
        <fullName evidence="10">Heme O synthase</fullName>
    </alternativeName>
</protein>
<keyword evidence="4" id="KW-1003">Cell membrane</keyword>
<comment type="catalytic activity">
    <reaction evidence="13">
        <text>heme b + (2E,6E)-farnesyl diphosphate + H2O = Fe(II)-heme o + diphosphate</text>
        <dbReference type="Rhea" id="RHEA:28070"/>
        <dbReference type="ChEBI" id="CHEBI:15377"/>
        <dbReference type="ChEBI" id="CHEBI:33019"/>
        <dbReference type="ChEBI" id="CHEBI:60344"/>
        <dbReference type="ChEBI" id="CHEBI:60530"/>
        <dbReference type="ChEBI" id="CHEBI:175763"/>
        <dbReference type="EC" id="2.5.1.141"/>
    </reaction>
</comment>
<feature type="transmembrane region" description="Helical" evidence="14">
    <location>
        <begin position="175"/>
        <end position="194"/>
    </location>
</feature>
<sequence length="197" mass="22113">MKIIYDYKIYHSGFVRLILDLFLTTKPKIVVMLVLTLIVGMCLSDNMTAIPLDTFLKTILGFFCIASSAASINHLIDYNYDKLMSRTLNRPLVKGTVTRKSLFTFNFILVFSGTITLLSVNLITTFLSLFGFLGYTIIYSKWLKHKTHQNIVIGGLSGAIPPLVGWTAVTNDIHPYSLLLVMIIFYGPPSFLAFSNL</sequence>
<comment type="pathway">
    <text evidence="2">Porphyrin-containing compound metabolism; heme O biosynthesis; heme O from protoheme: step 1/1.</text>
</comment>
<evidence type="ECO:0000256" key="9">
    <source>
        <dbReference type="ARBA" id="ARBA00023136"/>
    </source>
</evidence>
<dbReference type="PROSITE" id="PS00943">
    <property type="entry name" value="UBIA"/>
    <property type="match status" value="1"/>
</dbReference>
<dbReference type="PANTHER" id="PTHR43448">
    <property type="entry name" value="PROTOHEME IX FARNESYLTRANSFERASE, MITOCHONDRIAL"/>
    <property type="match status" value="1"/>
</dbReference>
<feature type="transmembrane region" description="Helical" evidence="14">
    <location>
        <begin position="151"/>
        <end position="169"/>
    </location>
</feature>
<dbReference type="KEGG" id="pmai:CF386_03790"/>
<evidence type="ECO:0000256" key="2">
    <source>
        <dbReference type="ARBA" id="ARBA00004919"/>
    </source>
</evidence>
<evidence type="ECO:0000256" key="10">
    <source>
        <dbReference type="ARBA" id="ARBA00030253"/>
    </source>
</evidence>
<dbReference type="GO" id="GO:0006783">
    <property type="term" value="P:heme biosynthetic process"/>
    <property type="evidence" value="ECO:0007669"/>
    <property type="project" value="UniProtKB-KW"/>
</dbReference>